<dbReference type="GO" id="GO:0008519">
    <property type="term" value="F:ammonium channel activity"/>
    <property type="evidence" value="ECO:0007669"/>
    <property type="project" value="InterPro"/>
</dbReference>
<dbReference type="PANTHER" id="PTHR43029:SF10">
    <property type="entry name" value="AMMONIUM TRANSPORTER MEP2"/>
    <property type="match status" value="1"/>
</dbReference>
<name>F0SFN1_RUBBR</name>
<evidence type="ECO:0000256" key="7">
    <source>
        <dbReference type="ARBA" id="ARBA00023177"/>
    </source>
</evidence>
<feature type="transmembrane region" description="Helical" evidence="8">
    <location>
        <begin position="258"/>
        <end position="278"/>
    </location>
</feature>
<dbReference type="InterPro" id="IPR018047">
    <property type="entry name" value="Ammonium_transpt_CS"/>
</dbReference>
<feature type="domain" description="Ammonium transporter AmtB-like" evidence="9">
    <location>
        <begin position="55"/>
        <end position="467"/>
    </location>
</feature>
<evidence type="ECO:0000313" key="10">
    <source>
        <dbReference type="EMBL" id="ADY60491.1"/>
    </source>
</evidence>
<evidence type="ECO:0000259" key="9">
    <source>
        <dbReference type="Pfam" id="PF00909"/>
    </source>
</evidence>
<reference evidence="11" key="1">
    <citation type="submission" date="2011-02" db="EMBL/GenBank/DDBJ databases">
        <title>The complete genome of Planctomyces brasiliensis DSM 5305.</title>
        <authorList>
            <person name="Lucas S."/>
            <person name="Copeland A."/>
            <person name="Lapidus A."/>
            <person name="Bruce D."/>
            <person name="Goodwin L."/>
            <person name="Pitluck S."/>
            <person name="Kyrpides N."/>
            <person name="Mavromatis K."/>
            <person name="Pagani I."/>
            <person name="Ivanova N."/>
            <person name="Ovchinnikova G."/>
            <person name="Lu M."/>
            <person name="Detter J.C."/>
            <person name="Han C."/>
            <person name="Land M."/>
            <person name="Hauser L."/>
            <person name="Markowitz V."/>
            <person name="Cheng J.-F."/>
            <person name="Hugenholtz P."/>
            <person name="Woyke T."/>
            <person name="Wu D."/>
            <person name="Tindall B."/>
            <person name="Pomrenke H.G."/>
            <person name="Brambilla E."/>
            <person name="Klenk H.-P."/>
            <person name="Eisen J.A."/>
        </authorList>
    </citation>
    <scope>NUCLEOTIDE SEQUENCE [LARGE SCALE GENOMIC DNA]</scope>
    <source>
        <strain evidence="11">ATCC 49424 / DSM 5305 / JCM 21570 / NBRC 103401 / IFAM 1448</strain>
    </source>
</reference>
<feature type="transmembrane region" description="Helical" evidence="8">
    <location>
        <begin position="55"/>
        <end position="76"/>
    </location>
</feature>
<keyword evidence="5 8" id="KW-1133">Transmembrane helix</keyword>
<proteinExistence type="inferred from homology"/>
<dbReference type="PROSITE" id="PS01219">
    <property type="entry name" value="AMMONIUM_TRANSP"/>
    <property type="match status" value="1"/>
</dbReference>
<dbReference type="Pfam" id="PF00909">
    <property type="entry name" value="Ammonium_transp"/>
    <property type="match status" value="1"/>
</dbReference>
<dbReference type="InterPro" id="IPR029020">
    <property type="entry name" value="Ammonium/urea_transptr"/>
</dbReference>
<feature type="transmembrane region" description="Helical" evidence="8">
    <location>
        <begin position="284"/>
        <end position="309"/>
    </location>
</feature>
<evidence type="ECO:0000256" key="6">
    <source>
        <dbReference type="ARBA" id="ARBA00023136"/>
    </source>
</evidence>
<dbReference type="Proteomes" id="UP000006860">
    <property type="component" value="Chromosome"/>
</dbReference>
<gene>
    <name evidence="10" type="ordered locus">Plabr_2892</name>
</gene>
<dbReference type="eggNOG" id="COG0004">
    <property type="taxonomic scope" value="Bacteria"/>
</dbReference>
<dbReference type="InterPro" id="IPR001905">
    <property type="entry name" value="Ammonium_transpt"/>
</dbReference>
<dbReference type="Gene3D" id="1.10.3430.10">
    <property type="entry name" value="Ammonium transporter AmtB like domains"/>
    <property type="match status" value="1"/>
</dbReference>
<feature type="transmembrane region" description="Helical" evidence="8">
    <location>
        <begin position="224"/>
        <end position="246"/>
    </location>
</feature>
<feature type="transmembrane region" description="Helical" evidence="8">
    <location>
        <begin position="344"/>
        <end position="362"/>
    </location>
</feature>
<comment type="similarity">
    <text evidence="2 8">Belongs to the ammonia transporter channel (TC 1.A.11.2) family.</text>
</comment>
<keyword evidence="11" id="KW-1185">Reference proteome</keyword>
<evidence type="ECO:0000256" key="2">
    <source>
        <dbReference type="ARBA" id="ARBA00005887"/>
    </source>
</evidence>
<evidence type="ECO:0000256" key="4">
    <source>
        <dbReference type="ARBA" id="ARBA00022692"/>
    </source>
</evidence>
<evidence type="ECO:0000256" key="1">
    <source>
        <dbReference type="ARBA" id="ARBA00004141"/>
    </source>
</evidence>
<keyword evidence="6 8" id="KW-0472">Membrane</keyword>
<keyword evidence="7 8" id="KW-0924">Ammonia transport</keyword>
<keyword evidence="4 8" id="KW-0812">Transmembrane</keyword>
<feature type="transmembrane region" description="Helical" evidence="8">
    <location>
        <begin position="416"/>
        <end position="437"/>
    </location>
</feature>
<feature type="transmembrane region" description="Helical" evidence="8">
    <location>
        <begin position="155"/>
        <end position="176"/>
    </location>
</feature>
<dbReference type="InterPro" id="IPR024041">
    <property type="entry name" value="NH4_transpt_AmtB-like_dom"/>
</dbReference>
<evidence type="ECO:0000256" key="8">
    <source>
        <dbReference type="RuleBase" id="RU362002"/>
    </source>
</evidence>
<organism evidence="10 11">
    <name type="scientific">Rubinisphaera brasiliensis (strain ATCC 49424 / DSM 5305 / JCM 21570 / IAM 15109 / NBRC 103401 / IFAM 1448)</name>
    <name type="common">Planctomyces brasiliensis</name>
    <dbReference type="NCBI Taxonomy" id="756272"/>
    <lineage>
        <taxon>Bacteria</taxon>
        <taxon>Pseudomonadati</taxon>
        <taxon>Planctomycetota</taxon>
        <taxon>Planctomycetia</taxon>
        <taxon>Planctomycetales</taxon>
        <taxon>Planctomycetaceae</taxon>
        <taxon>Rubinisphaera</taxon>
    </lineage>
</organism>
<comment type="subcellular location">
    <subcellularLocation>
        <location evidence="8">Cell membrane</location>
        <topology evidence="8">Multi-pass membrane protein</topology>
    </subcellularLocation>
    <subcellularLocation>
        <location evidence="1">Membrane</location>
        <topology evidence="1">Multi-pass membrane protein</topology>
    </subcellularLocation>
</comment>
<dbReference type="GO" id="GO:0005886">
    <property type="term" value="C:plasma membrane"/>
    <property type="evidence" value="ECO:0007669"/>
    <property type="project" value="UniProtKB-SubCell"/>
</dbReference>
<keyword evidence="3 8" id="KW-0813">Transport</keyword>
<dbReference type="KEGG" id="pbs:Plabr_2892"/>
<dbReference type="EMBL" id="CP002546">
    <property type="protein sequence ID" value="ADY60491.1"/>
    <property type="molecule type" value="Genomic_DNA"/>
</dbReference>
<feature type="transmembrane region" description="Helical" evidence="8">
    <location>
        <begin position="321"/>
        <end position="338"/>
    </location>
</feature>
<evidence type="ECO:0000313" key="11">
    <source>
        <dbReference type="Proteomes" id="UP000006860"/>
    </source>
</evidence>
<evidence type="ECO:0000256" key="5">
    <source>
        <dbReference type="ARBA" id="ARBA00022989"/>
    </source>
</evidence>
<dbReference type="SUPFAM" id="SSF111352">
    <property type="entry name" value="Ammonium transporter"/>
    <property type="match status" value="1"/>
</dbReference>
<dbReference type="PANTHER" id="PTHR43029">
    <property type="entry name" value="AMMONIUM TRANSPORTER MEP2"/>
    <property type="match status" value="1"/>
</dbReference>
<evidence type="ECO:0000256" key="3">
    <source>
        <dbReference type="ARBA" id="ARBA00022448"/>
    </source>
</evidence>
<feature type="transmembrane region" description="Helical" evidence="8">
    <location>
        <begin position="183"/>
        <end position="204"/>
    </location>
</feature>
<dbReference type="NCBIfam" id="TIGR00836">
    <property type="entry name" value="amt"/>
    <property type="match status" value="1"/>
</dbReference>
<accession>F0SFN1</accession>
<dbReference type="AlphaFoldDB" id="F0SFN1"/>
<dbReference type="STRING" id="756272.Plabr_2892"/>
<feature type="transmembrane region" description="Helical" evidence="8">
    <location>
        <begin position="374"/>
        <end position="396"/>
    </location>
</feature>
<protein>
    <recommendedName>
        <fullName evidence="8">Ammonium transporter</fullName>
    </recommendedName>
</protein>
<sequence length="470" mass="49471">MTNSARSWIRLGMAGAVIFCLMNGWQSPVLAQEQEEGAVAAAAVEVNQFDTGDTAWMLTASALVLMMTAPGLALFYSGLVRKQNVLSVMMQCIAMMGIMSVLWVVCGYSLAFGGDILGGYVGGFDHIMFNGLLPQWDSSLEEVVMPATGSIPTPLFAVFQMMFFIITPALIVGAFAERMKFSAMVLYSVLWGILVYCPIAHWVWSDAGWLCEWNEDARFGALDFAGGTVVHISSGVSALVCAIMIGPRTNYLKEPMPPHNLTYTFIGATLLWMGWFGFNAGSAVSASALAVNAFLVTHVAAAAGVIAWAGMEWLIIKRPTILGACSGGVAGLVCITPASGSVSVSSALIIGLAGGLCSYIACTKIKNALGYDDTLDVFGVHGVSGIVGALLTGVFATKNVTGGTVGLLEGNPEQMINQVVSILAAAGLGAVGSFILLKLIDLTIGLRVAPEAELRGLDLTEHGEEGYIFY</sequence>
<dbReference type="HOGENOM" id="CLU_000445_33_0_0"/>